<evidence type="ECO:0000313" key="1">
    <source>
        <dbReference type="EMBL" id="KAG8612119.1"/>
    </source>
</evidence>
<organism evidence="1 2">
    <name type="scientific">Manihot esculenta</name>
    <name type="common">Cassava</name>
    <name type="synonym">Jatropha manihot</name>
    <dbReference type="NCBI Taxonomy" id="3983"/>
    <lineage>
        <taxon>Eukaryota</taxon>
        <taxon>Viridiplantae</taxon>
        <taxon>Streptophyta</taxon>
        <taxon>Embryophyta</taxon>
        <taxon>Tracheophyta</taxon>
        <taxon>Spermatophyta</taxon>
        <taxon>Magnoliopsida</taxon>
        <taxon>eudicotyledons</taxon>
        <taxon>Gunneridae</taxon>
        <taxon>Pentapetalae</taxon>
        <taxon>rosids</taxon>
        <taxon>fabids</taxon>
        <taxon>Malpighiales</taxon>
        <taxon>Euphorbiaceae</taxon>
        <taxon>Crotonoideae</taxon>
        <taxon>Manihoteae</taxon>
        <taxon>Manihot</taxon>
    </lineage>
</organism>
<reference evidence="2" key="1">
    <citation type="journal article" date="2016" name="Nat. Biotechnol.">
        <title>Sequencing wild and cultivated cassava and related species reveals extensive interspecific hybridization and genetic diversity.</title>
        <authorList>
            <person name="Bredeson J.V."/>
            <person name="Lyons J.B."/>
            <person name="Prochnik S.E."/>
            <person name="Wu G.A."/>
            <person name="Ha C.M."/>
            <person name="Edsinger-Gonzales E."/>
            <person name="Grimwood J."/>
            <person name="Schmutz J."/>
            <person name="Rabbi I.Y."/>
            <person name="Egesi C."/>
            <person name="Nauluvula P."/>
            <person name="Lebot V."/>
            <person name="Ndunguru J."/>
            <person name="Mkamilo G."/>
            <person name="Bart R.S."/>
            <person name="Setter T.L."/>
            <person name="Gleadow R.M."/>
            <person name="Kulakow P."/>
            <person name="Ferguson M.E."/>
            <person name="Rounsley S."/>
            <person name="Rokhsar D.S."/>
        </authorList>
    </citation>
    <scope>NUCLEOTIDE SEQUENCE [LARGE SCALE GENOMIC DNA]</scope>
    <source>
        <strain evidence="2">cv. AM560-2</strain>
    </source>
</reference>
<keyword evidence="2" id="KW-1185">Reference proteome</keyword>
<evidence type="ECO:0000313" key="2">
    <source>
        <dbReference type="Proteomes" id="UP000091857"/>
    </source>
</evidence>
<dbReference type="Proteomes" id="UP000091857">
    <property type="component" value="Unassembled WGS sequence"/>
</dbReference>
<gene>
    <name evidence="1" type="ORF">MANES_S027552v8</name>
</gene>
<proteinExistence type="predicted"/>
<dbReference type="EMBL" id="MU251223">
    <property type="protein sequence ID" value="KAG8612119.1"/>
    <property type="molecule type" value="Genomic_DNA"/>
</dbReference>
<comment type="caution">
    <text evidence="1">The sequence shown here is derived from an EMBL/GenBank/DDBJ whole genome shotgun (WGS) entry which is preliminary data.</text>
</comment>
<name>A0ACB7FVL6_MANES</name>
<sequence length="213" mass="22832">MAGQQGNEVHWGSCQELAKLLDVLIGHWSSGWPLEARPGPTGPWQAAGKKRARAQHCRKEVHGCSGGAACDGPVRVAAPAAQRPNEDWRRSAQHAGRRAAQQADEVHGRAAQSPDEVRGRAGQSPNEVHGGTVARRRRPATGPQQAGAQQTGLARPQACQTRQTSPEEVQTGQKIPERPRFAGKRPGQQNRAKMETKEASPRSSLGSTNSGDF</sequence>
<accession>A0ACB7FVL6</accession>
<protein>
    <submittedName>
        <fullName evidence="1">Uncharacterized protein</fullName>
    </submittedName>
</protein>